<proteinExistence type="inferred from homology"/>
<dbReference type="RefSeq" id="WP_183486981.1">
    <property type="nucleotide sequence ID" value="NZ_JBHUOV010000001.1"/>
</dbReference>
<dbReference type="Gene3D" id="3.40.50.300">
    <property type="entry name" value="P-loop containing nucleotide triphosphate hydrolases"/>
    <property type="match status" value="1"/>
</dbReference>
<comment type="caution">
    <text evidence="6">The sequence shown here is derived from an EMBL/GenBank/DDBJ whole genome shotgun (WGS) entry which is preliminary data.</text>
</comment>
<keyword evidence="2" id="KW-0813">Transport</keyword>
<evidence type="ECO:0000256" key="3">
    <source>
        <dbReference type="ARBA" id="ARBA00022741"/>
    </source>
</evidence>
<evidence type="ECO:0000256" key="2">
    <source>
        <dbReference type="ARBA" id="ARBA00022448"/>
    </source>
</evidence>
<evidence type="ECO:0000256" key="1">
    <source>
        <dbReference type="ARBA" id="ARBA00005417"/>
    </source>
</evidence>
<comment type="similarity">
    <text evidence="1">Belongs to the ABC transporter superfamily.</text>
</comment>
<name>A0ABW5WN87_9FLAO</name>
<protein>
    <submittedName>
        <fullName evidence="6">ABC transporter ATP-binding protein</fullName>
    </submittedName>
</protein>
<dbReference type="InterPro" id="IPR029439">
    <property type="entry name" value="Wzt_C"/>
</dbReference>
<dbReference type="SMART" id="SM00382">
    <property type="entry name" value="AAA"/>
    <property type="match status" value="1"/>
</dbReference>
<dbReference type="EMBL" id="JBHUOV010000001">
    <property type="protein sequence ID" value="MFD2823312.1"/>
    <property type="molecule type" value="Genomic_DNA"/>
</dbReference>
<evidence type="ECO:0000259" key="5">
    <source>
        <dbReference type="PROSITE" id="PS50893"/>
    </source>
</evidence>
<dbReference type="SUPFAM" id="SSF52540">
    <property type="entry name" value="P-loop containing nucleoside triphosphate hydrolases"/>
    <property type="match status" value="1"/>
</dbReference>
<dbReference type="GO" id="GO:0005524">
    <property type="term" value="F:ATP binding"/>
    <property type="evidence" value="ECO:0007669"/>
    <property type="project" value="UniProtKB-KW"/>
</dbReference>
<dbReference type="InterPro" id="IPR003593">
    <property type="entry name" value="AAA+_ATPase"/>
</dbReference>
<reference evidence="7" key="1">
    <citation type="journal article" date="2019" name="Int. J. Syst. Evol. Microbiol.">
        <title>The Global Catalogue of Microorganisms (GCM) 10K type strain sequencing project: providing services to taxonomists for standard genome sequencing and annotation.</title>
        <authorList>
            <consortium name="The Broad Institute Genomics Platform"/>
            <consortium name="The Broad Institute Genome Sequencing Center for Infectious Disease"/>
            <person name="Wu L."/>
            <person name="Ma J."/>
        </authorList>
    </citation>
    <scope>NUCLEOTIDE SEQUENCE [LARGE SCALE GENOMIC DNA]</scope>
    <source>
        <strain evidence="7">KCTC 32141</strain>
    </source>
</reference>
<dbReference type="PROSITE" id="PS00211">
    <property type="entry name" value="ABC_TRANSPORTER_1"/>
    <property type="match status" value="1"/>
</dbReference>
<sequence length="422" mass="47782">MSRIILKATNISKQYRLGLVGTGTISHDLNRWWHRIRGKEDPFLKVGDVNDRSTKATSDYVWALQDINFEVKEGEVLGIIGKNGAGKSTLLKILSRVTSPTTGEIKTKGRIASLLEVGTGFHPELTGRENIFLNGAILGMTKAEIKAKQDEIIEFSGCARYVDTPVKRYSSGMRVRLAFAVAAFLEPDILVIDEVLAVGDAEFQKKAIGKMQDISKGEGRTVLFVSHDMNAIVQLTERVIVLKHGKVHFVGETDLAINEYLIADQSELQYVNNTPSEVPQIKKITINTSLPGNIHEFGKELDIDFEISLPHKVENLALAFQVIDEYQNAITHVWRMDSDHETVREKGNYKFKCVFNKSRLYMGNYSLRVFLSNSKSKQRFDYIESTCNFKVEMMKTNRTAYNWQKGACKYIEDSVWKIEKDL</sequence>
<dbReference type="InterPro" id="IPR027417">
    <property type="entry name" value="P-loop_NTPase"/>
</dbReference>
<keyword evidence="4 6" id="KW-0067">ATP-binding</keyword>
<dbReference type="InterPro" id="IPR003439">
    <property type="entry name" value="ABC_transporter-like_ATP-bd"/>
</dbReference>
<dbReference type="Pfam" id="PF00005">
    <property type="entry name" value="ABC_tran"/>
    <property type="match status" value="1"/>
</dbReference>
<dbReference type="InterPro" id="IPR017871">
    <property type="entry name" value="ABC_transporter-like_CS"/>
</dbReference>
<keyword evidence="7" id="KW-1185">Reference proteome</keyword>
<dbReference type="PANTHER" id="PTHR46743">
    <property type="entry name" value="TEICHOIC ACIDS EXPORT ATP-BINDING PROTEIN TAGH"/>
    <property type="match status" value="1"/>
</dbReference>
<dbReference type="CDD" id="cd03220">
    <property type="entry name" value="ABC_KpsT_Wzt"/>
    <property type="match status" value="1"/>
</dbReference>
<gene>
    <name evidence="6" type="ORF">ACFS5M_06500</name>
</gene>
<feature type="domain" description="ABC transporter" evidence="5">
    <location>
        <begin position="44"/>
        <end position="269"/>
    </location>
</feature>
<evidence type="ECO:0000313" key="6">
    <source>
        <dbReference type="EMBL" id="MFD2823312.1"/>
    </source>
</evidence>
<dbReference type="Pfam" id="PF14524">
    <property type="entry name" value="Wzt_C"/>
    <property type="match status" value="1"/>
</dbReference>
<keyword evidence="3" id="KW-0547">Nucleotide-binding</keyword>
<dbReference type="InterPro" id="IPR050683">
    <property type="entry name" value="Bact_Polysacc_Export_ATP-bd"/>
</dbReference>
<dbReference type="Gene3D" id="2.70.50.60">
    <property type="entry name" value="abc- transporter (atp binding component) like domain"/>
    <property type="match status" value="1"/>
</dbReference>
<dbReference type="PANTHER" id="PTHR46743:SF2">
    <property type="entry name" value="TEICHOIC ACIDS EXPORT ATP-BINDING PROTEIN TAGH"/>
    <property type="match status" value="1"/>
</dbReference>
<accession>A0ABW5WN87</accession>
<dbReference type="InterPro" id="IPR015860">
    <property type="entry name" value="ABC_transpr_TagH-like"/>
</dbReference>
<evidence type="ECO:0000313" key="7">
    <source>
        <dbReference type="Proteomes" id="UP001597533"/>
    </source>
</evidence>
<organism evidence="6 7">
    <name type="scientific">Lacinutrix iliipiscaria</name>
    <dbReference type="NCBI Taxonomy" id="1230532"/>
    <lineage>
        <taxon>Bacteria</taxon>
        <taxon>Pseudomonadati</taxon>
        <taxon>Bacteroidota</taxon>
        <taxon>Flavobacteriia</taxon>
        <taxon>Flavobacteriales</taxon>
        <taxon>Flavobacteriaceae</taxon>
        <taxon>Lacinutrix</taxon>
    </lineage>
</organism>
<evidence type="ECO:0000256" key="4">
    <source>
        <dbReference type="ARBA" id="ARBA00022840"/>
    </source>
</evidence>
<dbReference type="Proteomes" id="UP001597533">
    <property type="component" value="Unassembled WGS sequence"/>
</dbReference>
<dbReference type="PROSITE" id="PS50893">
    <property type="entry name" value="ABC_TRANSPORTER_2"/>
    <property type="match status" value="1"/>
</dbReference>